<dbReference type="PROSITE" id="PS50928">
    <property type="entry name" value="ABC_TM1"/>
    <property type="match status" value="1"/>
</dbReference>
<name>Q2J3M6_RHOP2</name>
<dbReference type="PANTHER" id="PTHR43386:SF25">
    <property type="entry name" value="PEPTIDE ABC TRANSPORTER PERMEASE PROTEIN"/>
    <property type="match status" value="1"/>
</dbReference>
<dbReference type="OrthoDB" id="9766870at2"/>
<dbReference type="PANTHER" id="PTHR43386">
    <property type="entry name" value="OLIGOPEPTIDE TRANSPORT SYSTEM PERMEASE PROTEIN APPC"/>
    <property type="match status" value="1"/>
</dbReference>
<evidence type="ECO:0000256" key="3">
    <source>
        <dbReference type="ARBA" id="ARBA00022475"/>
    </source>
</evidence>
<dbReference type="KEGG" id="rpb:RPB_0223"/>
<dbReference type="HOGENOM" id="CLU_028518_1_1_5"/>
<dbReference type="GO" id="GO:0055085">
    <property type="term" value="P:transmembrane transport"/>
    <property type="evidence" value="ECO:0007669"/>
    <property type="project" value="InterPro"/>
</dbReference>
<feature type="transmembrane region" description="Helical" evidence="7">
    <location>
        <begin position="259"/>
        <end position="283"/>
    </location>
</feature>
<feature type="transmembrane region" description="Helical" evidence="7">
    <location>
        <begin position="212"/>
        <end position="239"/>
    </location>
</feature>
<gene>
    <name evidence="9" type="ordered locus">RPB_0223</name>
</gene>
<organism evidence="9 10">
    <name type="scientific">Rhodopseudomonas palustris (strain HaA2)</name>
    <dbReference type="NCBI Taxonomy" id="316058"/>
    <lineage>
        <taxon>Bacteria</taxon>
        <taxon>Pseudomonadati</taxon>
        <taxon>Pseudomonadota</taxon>
        <taxon>Alphaproteobacteria</taxon>
        <taxon>Hyphomicrobiales</taxon>
        <taxon>Nitrobacteraceae</taxon>
        <taxon>Rhodopseudomonas</taxon>
    </lineage>
</organism>
<dbReference type="InterPro" id="IPR050366">
    <property type="entry name" value="BP-dependent_transpt_permease"/>
</dbReference>
<evidence type="ECO:0000256" key="2">
    <source>
        <dbReference type="ARBA" id="ARBA00022448"/>
    </source>
</evidence>
<evidence type="ECO:0000256" key="7">
    <source>
        <dbReference type="RuleBase" id="RU363032"/>
    </source>
</evidence>
<feature type="transmembrane region" description="Helical" evidence="7">
    <location>
        <begin position="144"/>
        <end position="170"/>
    </location>
</feature>
<feature type="transmembrane region" description="Helical" evidence="7">
    <location>
        <begin position="97"/>
        <end position="124"/>
    </location>
</feature>
<dbReference type="eggNOG" id="COG1173">
    <property type="taxonomic scope" value="Bacteria"/>
</dbReference>
<accession>Q2J3M6</accession>
<dbReference type="InterPro" id="IPR025966">
    <property type="entry name" value="OppC_N"/>
</dbReference>
<sequence length="295" mass="31183">MTAITETAVQTAPAGNARGYWSTVGRRLSRDKVSIACAIVLLLILLSAIFAPYLHLADPYQGSMIRRLKPIGTPNYPLGSDELGRDMLARLIYGGRLSLLIGILPVVLAFVLGTSLGLVAGYVGGKVNTAIMRTIDVFYAFPSVLLAIAISGALGAGITNSIVSLTVVFLPQITRVAESVTTGVRNMDFVEAARASGAGPFTIMRVHMLGNVLGPIFVYATGLISVSMILAAGLSFLGLGTKPPEPEWGLMLNTLRTAIYVNPWVAALPGAMIFAVSICFNLLSDGLRSAMDIRN</sequence>
<comment type="similarity">
    <text evidence="7">Belongs to the binding-protein-dependent transport system permease family.</text>
</comment>
<keyword evidence="3" id="KW-1003">Cell membrane</keyword>
<keyword evidence="6 7" id="KW-0472">Membrane</keyword>
<evidence type="ECO:0000256" key="5">
    <source>
        <dbReference type="ARBA" id="ARBA00022989"/>
    </source>
</evidence>
<feature type="domain" description="ABC transmembrane type-1" evidence="8">
    <location>
        <begin position="95"/>
        <end position="284"/>
    </location>
</feature>
<keyword evidence="4 7" id="KW-0812">Transmembrane</keyword>
<reference evidence="9 10" key="1">
    <citation type="submission" date="2006-01" db="EMBL/GenBank/DDBJ databases">
        <title>Complete sequence of Rhodopseudomonas palustris HaA2.</title>
        <authorList>
            <consortium name="US DOE Joint Genome Institute"/>
            <person name="Copeland A."/>
            <person name="Lucas S."/>
            <person name="Lapidus A."/>
            <person name="Barry K."/>
            <person name="Detter J.C."/>
            <person name="Glavina T."/>
            <person name="Hammon N."/>
            <person name="Israni S."/>
            <person name="Pitluck S."/>
            <person name="Chain P."/>
            <person name="Malfatti S."/>
            <person name="Shin M."/>
            <person name="Vergez L."/>
            <person name="Schmutz J."/>
            <person name="Larimer F."/>
            <person name="Land M."/>
            <person name="Hauser L."/>
            <person name="Pelletier D.A."/>
            <person name="Kyrpides N."/>
            <person name="Anderson I."/>
            <person name="Oda Y."/>
            <person name="Harwood C.S."/>
            <person name="Richardson P."/>
        </authorList>
    </citation>
    <scope>NUCLEOTIDE SEQUENCE [LARGE SCALE GENOMIC DNA]</scope>
    <source>
        <strain evidence="9 10">HaA2</strain>
    </source>
</reference>
<dbReference type="GO" id="GO:0005886">
    <property type="term" value="C:plasma membrane"/>
    <property type="evidence" value="ECO:0007669"/>
    <property type="project" value="UniProtKB-SubCell"/>
</dbReference>
<dbReference type="InterPro" id="IPR035906">
    <property type="entry name" value="MetI-like_sf"/>
</dbReference>
<keyword evidence="2 7" id="KW-0813">Transport</keyword>
<keyword evidence="5 7" id="KW-1133">Transmembrane helix</keyword>
<dbReference type="Proteomes" id="UP000008809">
    <property type="component" value="Chromosome"/>
</dbReference>
<evidence type="ECO:0000256" key="1">
    <source>
        <dbReference type="ARBA" id="ARBA00004651"/>
    </source>
</evidence>
<dbReference type="AlphaFoldDB" id="Q2J3M6"/>
<feature type="transmembrane region" description="Helical" evidence="7">
    <location>
        <begin position="33"/>
        <end position="56"/>
    </location>
</feature>
<dbReference type="RefSeq" id="WP_011439124.1">
    <property type="nucleotide sequence ID" value="NC_007778.1"/>
</dbReference>
<dbReference type="Pfam" id="PF00528">
    <property type="entry name" value="BPD_transp_1"/>
    <property type="match status" value="1"/>
</dbReference>
<dbReference type="CDD" id="cd06261">
    <property type="entry name" value="TM_PBP2"/>
    <property type="match status" value="1"/>
</dbReference>
<comment type="subcellular location">
    <subcellularLocation>
        <location evidence="1 7">Cell membrane</location>
        <topology evidence="1 7">Multi-pass membrane protein</topology>
    </subcellularLocation>
</comment>
<dbReference type="Gene3D" id="1.10.3720.10">
    <property type="entry name" value="MetI-like"/>
    <property type="match status" value="1"/>
</dbReference>
<evidence type="ECO:0000259" key="8">
    <source>
        <dbReference type="PROSITE" id="PS50928"/>
    </source>
</evidence>
<dbReference type="Pfam" id="PF12911">
    <property type="entry name" value="OppC_N"/>
    <property type="match status" value="1"/>
</dbReference>
<evidence type="ECO:0000256" key="4">
    <source>
        <dbReference type="ARBA" id="ARBA00022692"/>
    </source>
</evidence>
<evidence type="ECO:0000256" key="6">
    <source>
        <dbReference type="ARBA" id="ARBA00023136"/>
    </source>
</evidence>
<dbReference type="STRING" id="316058.RPB_0223"/>
<dbReference type="SUPFAM" id="SSF161098">
    <property type="entry name" value="MetI-like"/>
    <property type="match status" value="1"/>
</dbReference>
<dbReference type="EMBL" id="CP000250">
    <property type="protein sequence ID" value="ABD04934.1"/>
    <property type="molecule type" value="Genomic_DNA"/>
</dbReference>
<keyword evidence="10" id="KW-1185">Reference proteome</keyword>
<evidence type="ECO:0000313" key="9">
    <source>
        <dbReference type="EMBL" id="ABD04934.1"/>
    </source>
</evidence>
<protein>
    <submittedName>
        <fullName evidence="9">Binding-protein-dependent transport systems inner membrane component</fullName>
    </submittedName>
</protein>
<dbReference type="InterPro" id="IPR000515">
    <property type="entry name" value="MetI-like"/>
</dbReference>
<evidence type="ECO:0000313" key="10">
    <source>
        <dbReference type="Proteomes" id="UP000008809"/>
    </source>
</evidence>
<proteinExistence type="inferred from homology"/>